<name>A0A1D1ZW19_AUXPR</name>
<gene>
    <name evidence="2" type="ORF">g.2758</name>
</gene>
<reference evidence="2" key="1">
    <citation type="submission" date="2015-08" db="EMBL/GenBank/DDBJ databases">
        <authorList>
            <person name="Babu N.S."/>
            <person name="Beckwith C.J."/>
            <person name="Beseler K.G."/>
            <person name="Brison A."/>
            <person name="Carone J.V."/>
            <person name="Caskin T.P."/>
            <person name="Diamond M."/>
            <person name="Durham M.E."/>
            <person name="Foxe J.M."/>
            <person name="Go M."/>
            <person name="Henderson B.A."/>
            <person name="Jones I.B."/>
            <person name="McGettigan J.A."/>
            <person name="Micheletti S.J."/>
            <person name="Nasrallah M.E."/>
            <person name="Ortiz D."/>
            <person name="Piller C.R."/>
            <person name="Privatt S.R."/>
            <person name="Schneider S.L."/>
            <person name="Sharp S."/>
            <person name="Smith T.C."/>
            <person name="Stanton J.D."/>
            <person name="Ullery H.E."/>
            <person name="Wilson R.J."/>
            <person name="Serrano M.G."/>
            <person name="Buck G."/>
            <person name="Lee V."/>
            <person name="Wang Y."/>
            <person name="Carvalho R."/>
            <person name="Voegtly L."/>
            <person name="Shi R."/>
            <person name="Duckworth R."/>
            <person name="Johnson A."/>
            <person name="Loviza R."/>
            <person name="Walstead R."/>
            <person name="Shah Z."/>
            <person name="Kiflezghi M."/>
            <person name="Wade K."/>
            <person name="Ball S.L."/>
            <person name="Bradley K.W."/>
            <person name="Asai D.J."/>
            <person name="Bowman C.A."/>
            <person name="Russell D.A."/>
            <person name="Pope W.H."/>
            <person name="Jacobs-Sera D."/>
            <person name="Hendrix R.W."/>
            <person name="Hatfull G.F."/>
        </authorList>
    </citation>
    <scope>NUCLEOTIDE SEQUENCE</scope>
</reference>
<accession>A0A1D1ZW19</accession>
<feature type="compositionally biased region" description="Low complexity" evidence="1">
    <location>
        <begin position="18"/>
        <end position="32"/>
    </location>
</feature>
<organism evidence="2">
    <name type="scientific">Auxenochlorella protothecoides</name>
    <name type="common">Green microalga</name>
    <name type="synonym">Chlorella protothecoides</name>
    <dbReference type="NCBI Taxonomy" id="3075"/>
    <lineage>
        <taxon>Eukaryota</taxon>
        <taxon>Viridiplantae</taxon>
        <taxon>Chlorophyta</taxon>
        <taxon>core chlorophytes</taxon>
        <taxon>Trebouxiophyceae</taxon>
        <taxon>Chlorellales</taxon>
        <taxon>Chlorellaceae</taxon>
        <taxon>Auxenochlorella</taxon>
    </lineage>
</organism>
<dbReference type="EMBL" id="GDKF01007555">
    <property type="protein sequence ID" value="JAT71067.1"/>
    <property type="molecule type" value="Transcribed_RNA"/>
</dbReference>
<feature type="compositionally biased region" description="Basic residues" evidence="1">
    <location>
        <begin position="7"/>
        <end position="16"/>
    </location>
</feature>
<feature type="compositionally biased region" description="Basic residues" evidence="1">
    <location>
        <begin position="171"/>
        <end position="180"/>
    </location>
</feature>
<proteinExistence type="predicted"/>
<evidence type="ECO:0000256" key="1">
    <source>
        <dbReference type="SAM" id="MobiDB-lite"/>
    </source>
</evidence>
<feature type="region of interest" description="Disordered" evidence="1">
    <location>
        <begin position="1"/>
        <end position="206"/>
    </location>
</feature>
<feature type="non-terminal residue" evidence="2">
    <location>
        <position position="1"/>
    </location>
</feature>
<dbReference type="AlphaFoldDB" id="A0A1D1ZW19"/>
<evidence type="ECO:0000313" key="2">
    <source>
        <dbReference type="EMBL" id="JAT71067.1"/>
    </source>
</evidence>
<feature type="compositionally biased region" description="Basic and acidic residues" evidence="1">
    <location>
        <begin position="181"/>
        <end position="192"/>
    </location>
</feature>
<protein>
    <submittedName>
        <fullName evidence="2">Uncharacterized protein</fullName>
    </submittedName>
</protein>
<feature type="compositionally biased region" description="Basic residues" evidence="1">
    <location>
        <begin position="193"/>
        <end position="202"/>
    </location>
</feature>
<sequence length="318" mass="34761">RGAGGRVRVRQVHGRGSRGALLRPPLRLGAPGRPRPARAQPEVAALRGGPGQPGARALHHVSGRQHPVWPPRRQHGGGGGRRPRLQRTQVRGAPARGLPHPGWRGRHPAQRRAEAAHRHRARRDQRPQGAAPGRGHLGPGCRERGGGAGGAGPPHGQPHHHCGRTQVEHHPARKQHRRGVQGRDRGERDARRAHGPAPRRLRQAGAASADWAERLGCEALDAFACEEGDMRHPAFQNMNRTARRGAEVSPNFILCRTASHLHPPSFPEIRQRSPPVCTRPHSCTRPLHFWPLPRSPVDPGPFCPESKLLPQDLPPPPI</sequence>